<dbReference type="Pfam" id="PF25976">
    <property type="entry name" value="LpqB_N"/>
    <property type="match status" value="1"/>
</dbReference>
<evidence type="ECO:0000259" key="2">
    <source>
        <dbReference type="SMART" id="SM00909"/>
    </source>
</evidence>
<keyword evidence="1" id="KW-0732">Signal</keyword>
<organism evidence="3 4">
    <name type="scientific">Cellulomonas humilata</name>
    <dbReference type="NCBI Taxonomy" id="144055"/>
    <lineage>
        <taxon>Bacteria</taxon>
        <taxon>Bacillati</taxon>
        <taxon>Actinomycetota</taxon>
        <taxon>Actinomycetes</taxon>
        <taxon>Micrococcales</taxon>
        <taxon>Cellulomonadaceae</taxon>
        <taxon>Cellulomonas</taxon>
    </lineage>
</organism>
<dbReference type="Proteomes" id="UP000565724">
    <property type="component" value="Unassembled WGS sequence"/>
</dbReference>
<dbReference type="SMART" id="SM00909">
    <property type="entry name" value="Germane"/>
    <property type="match status" value="1"/>
</dbReference>
<sequence length="552" mass="56551">MTARRLHRAALAVAAVLVLAACSAIPTSGPVNQGDAEVTEPSEIDVLAEGPQPGDSPTEIVDGFLAAGAAGFTDDFVTAREYLSGEAKVTWKPSAGVVVSGPVEPAPTTSDTEVTIEVPVLARVDEDGVYTEAPLDARESVTFGMVQDDADQWRIAATPPGLILQQEDFSRSYRPASLYFLSPDEKFLVPESRWFPEKSLGTSIVSGLLAGPSAWLQDAVVTAVPDGVELNPESVPVDDEGVAQVTLAPALAVTRADRGLLLAQIDASLRPVPGIGSVQVFAGDVPLEGAATLERGSGRPSNVEFLQDDGIVALVDGEPEPVPGLGALDSLDPRSPASNEDGSVRVMLSGPSTLSTVPTADGAAQELVTGAGLVAPSVDRFGWAWTARPSSGLVAARADAAAVQVSADWLEGRAVRAVRVARDGVRVAVVSAGADGVQLDVAAITRDESGGPQRLGAPVRAGASLVDASSVVWAEESTLAVIGRSTGNAAVHLVPVAGPTRSLPEVAELAGLAGSSSVIYVTTTAGELRRFVGSTWAQVVGVTGADYPSFPG</sequence>
<protein>
    <recommendedName>
        <fullName evidence="2">GerMN domain-containing protein</fullName>
    </recommendedName>
</protein>
<dbReference type="EMBL" id="JABMCI010000030">
    <property type="protein sequence ID" value="NUU15673.1"/>
    <property type="molecule type" value="Genomic_DNA"/>
</dbReference>
<gene>
    <name evidence="3" type="ORF">HP550_00220</name>
</gene>
<dbReference type="InterPro" id="IPR018910">
    <property type="entry name" value="LpqB_C"/>
</dbReference>
<dbReference type="Pfam" id="PF10647">
    <property type="entry name" value="Gmad1"/>
    <property type="match status" value="1"/>
</dbReference>
<dbReference type="PROSITE" id="PS51257">
    <property type="entry name" value="PROKAR_LIPOPROTEIN"/>
    <property type="match status" value="1"/>
</dbReference>
<dbReference type="RefSeq" id="WP_175345587.1">
    <property type="nucleotide sequence ID" value="NZ_JABMCI010000030.1"/>
</dbReference>
<evidence type="ECO:0000313" key="4">
    <source>
        <dbReference type="Proteomes" id="UP000565724"/>
    </source>
</evidence>
<evidence type="ECO:0000313" key="3">
    <source>
        <dbReference type="EMBL" id="NUU15673.1"/>
    </source>
</evidence>
<keyword evidence="4" id="KW-1185">Reference proteome</keyword>
<proteinExistence type="predicted"/>
<comment type="caution">
    <text evidence="3">The sequence shown here is derived from an EMBL/GenBank/DDBJ whole genome shotgun (WGS) entry which is preliminary data.</text>
</comment>
<dbReference type="Pfam" id="PF10646">
    <property type="entry name" value="Germane"/>
    <property type="match status" value="1"/>
</dbReference>
<feature type="signal peptide" evidence="1">
    <location>
        <begin position="1"/>
        <end position="20"/>
    </location>
</feature>
<evidence type="ECO:0000256" key="1">
    <source>
        <dbReference type="SAM" id="SignalP"/>
    </source>
</evidence>
<feature type="chain" id="PRO_5038975485" description="GerMN domain-containing protein" evidence="1">
    <location>
        <begin position="21"/>
        <end position="552"/>
    </location>
</feature>
<reference evidence="3 4" key="1">
    <citation type="submission" date="2020-05" db="EMBL/GenBank/DDBJ databases">
        <title>Genome Sequencing of Type Strains.</title>
        <authorList>
            <person name="Lemaire J.F."/>
            <person name="Inderbitzin P."/>
            <person name="Gregorio O.A."/>
            <person name="Collins S.B."/>
            <person name="Wespe N."/>
            <person name="Knight-Connoni V."/>
        </authorList>
    </citation>
    <scope>NUCLEOTIDE SEQUENCE [LARGE SCALE GENOMIC DNA]</scope>
    <source>
        <strain evidence="3 4">ATCC 25174</strain>
    </source>
</reference>
<name>A0A7Y5ZWX9_9CELL</name>
<dbReference type="InterPro" id="IPR059026">
    <property type="entry name" value="LpqB_N"/>
</dbReference>
<dbReference type="InterPro" id="IPR019606">
    <property type="entry name" value="GerMN"/>
</dbReference>
<accession>A0A7Y5ZWX9</accession>
<dbReference type="AlphaFoldDB" id="A0A7Y5ZWX9"/>
<feature type="domain" description="GerMN" evidence="2">
    <location>
        <begin position="201"/>
        <end position="291"/>
    </location>
</feature>